<comment type="caution">
    <text evidence="2">The sequence shown here is derived from an EMBL/GenBank/DDBJ whole genome shotgun (WGS) entry which is preliminary data.</text>
</comment>
<feature type="region of interest" description="Disordered" evidence="1">
    <location>
        <begin position="1"/>
        <end position="22"/>
    </location>
</feature>
<gene>
    <name evidence="2" type="ORF">ACFSJC_09465</name>
</gene>
<evidence type="ECO:0000313" key="2">
    <source>
        <dbReference type="EMBL" id="MFD2112066.1"/>
    </source>
</evidence>
<dbReference type="Proteomes" id="UP001597337">
    <property type="component" value="Unassembled WGS sequence"/>
</dbReference>
<dbReference type="RefSeq" id="WP_386026033.1">
    <property type="nucleotide sequence ID" value="NZ_JBHUHX010000018.1"/>
</dbReference>
<evidence type="ECO:0000313" key="3">
    <source>
        <dbReference type="Proteomes" id="UP001597337"/>
    </source>
</evidence>
<organism evidence="2 3">
    <name type="scientific">Thiorhodococcus fuscus</name>
    <dbReference type="NCBI Taxonomy" id="527200"/>
    <lineage>
        <taxon>Bacteria</taxon>
        <taxon>Pseudomonadati</taxon>
        <taxon>Pseudomonadota</taxon>
        <taxon>Gammaproteobacteria</taxon>
        <taxon>Chromatiales</taxon>
        <taxon>Chromatiaceae</taxon>
        <taxon>Thiorhodococcus</taxon>
    </lineage>
</organism>
<feature type="compositionally biased region" description="Polar residues" evidence="1">
    <location>
        <begin position="1"/>
        <end position="15"/>
    </location>
</feature>
<keyword evidence="3" id="KW-1185">Reference proteome</keyword>
<accession>A0ABW4Y7C4</accession>
<dbReference type="EMBL" id="JBHUHX010000018">
    <property type="protein sequence ID" value="MFD2112066.1"/>
    <property type="molecule type" value="Genomic_DNA"/>
</dbReference>
<evidence type="ECO:0000256" key="1">
    <source>
        <dbReference type="SAM" id="MobiDB-lite"/>
    </source>
</evidence>
<name>A0ABW4Y7C4_9GAMM</name>
<protein>
    <submittedName>
        <fullName evidence="2">Uncharacterized protein</fullName>
    </submittedName>
</protein>
<proteinExistence type="predicted"/>
<sequence>MPTQQLKSHISQNRRAASKRMPRFSSLQIDASARGTGRRPIRTAPNARQAVEPTLCIEDAIRRFAETQPAQLYRGGA</sequence>
<reference evidence="3" key="1">
    <citation type="journal article" date="2019" name="Int. J. Syst. Evol. Microbiol.">
        <title>The Global Catalogue of Microorganisms (GCM) 10K type strain sequencing project: providing services to taxonomists for standard genome sequencing and annotation.</title>
        <authorList>
            <consortium name="The Broad Institute Genomics Platform"/>
            <consortium name="The Broad Institute Genome Sequencing Center for Infectious Disease"/>
            <person name="Wu L."/>
            <person name="Ma J."/>
        </authorList>
    </citation>
    <scope>NUCLEOTIDE SEQUENCE [LARGE SCALE GENOMIC DNA]</scope>
    <source>
        <strain evidence="3">KACC 12597</strain>
    </source>
</reference>